<keyword evidence="3" id="KW-0804">Transcription</keyword>
<dbReference type="RefSeq" id="WP_092225809.1">
    <property type="nucleotide sequence ID" value="NZ_FNJI01000042.1"/>
</dbReference>
<dbReference type="InterPro" id="IPR025996">
    <property type="entry name" value="MT1864/Rv1816-like_C"/>
</dbReference>
<evidence type="ECO:0000256" key="1">
    <source>
        <dbReference type="ARBA" id="ARBA00023015"/>
    </source>
</evidence>
<dbReference type="Pfam" id="PF00440">
    <property type="entry name" value="TetR_N"/>
    <property type="match status" value="1"/>
</dbReference>
<dbReference type="Gene3D" id="1.10.357.10">
    <property type="entry name" value="Tetracycline Repressor, domain 2"/>
    <property type="match status" value="1"/>
</dbReference>
<dbReference type="InterPro" id="IPR009057">
    <property type="entry name" value="Homeodomain-like_sf"/>
</dbReference>
<dbReference type="Pfam" id="PF13305">
    <property type="entry name" value="TetR_C_33"/>
    <property type="match status" value="1"/>
</dbReference>
<sequence length="220" mass="25406">MPKQPRSAEEIEEVKQQILEETLALITEHGYEGFSMRKLALRLHIAAKTIYNYYDNKDEIYLLVLKRGFDLLHSTLLKSMSGHSDPIDKLRAMKNAYIDFGVNQSNYYDIMFTLYVPKHNDFVGTPLEHVATVELKAALRVGALFTDVMKEIAEIHNTIPKEEARRYFIQFWTSLHGLVTTYNNDLLGYLSGNPFEDLLIISNRLLRTFTPRPVEPLPDI</sequence>
<dbReference type="Proteomes" id="UP000199073">
    <property type="component" value="Unassembled WGS sequence"/>
</dbReference>
<protein>
    <submittedName>
        <fullName evidence="6">Transcriptional regulator, TetR family</fullName>
    </submittedName>
</protein>
<dbReference type="InterPro" id="IPR050109">
    <property type="entry name" value="HTH-type_TetR-like_transc_reg"/>
</dbReference>
<reference evidence="6 7" key="1">
    <citation type="submission" date="2016-10" db="EMBL/GenBank/DDBJ databases">
        <authorList>
            <person name="de Groot N.N."/>
        </authorList>
    </citation>
    <scope>NUCLEOTIDE SEQUENCE [LARGE SCALE GENOMIC DNA]</scope>
    <source>
        <strain evidence="6 7">DSM 12130</strain>
    </source>
</reference>
<dbReference type="AlphaFoldDB" id="A0A1H0V6V5"/>
<dbReference type="InterPro" id="IPR036271">
    <property type="entry name" value="Tet_transcr_reg_TetR-rel_C_sf"/>
</dbReference>
<proteinExistence type="predicted"/>
<dbReference type="PANTHER" id="PTHR30328:SF54">
    <property type="entry name" value="HTH-TYPE TRANSCRIPTIONAL REPRESSOR SCO4008"/>
    <property type="match status" value="1"/>
</dbReference>
<dbReference type="PANTHER" id="PTHR30328">
    <property type="entry name" value="TRANSCRIPTIONAL REPRESSOR"/>
    <property type="match status" value="1"/>
</dbReference>
<dbReference type="SUPFAM" id="SSF46689">
    <property type="entry name" value="Homeodomain-like"/>
    <property type="match status" value="1"/>
</dbReference>
<dbReference type="SUPFAM" id="SSF48498">
    <property type="entry name" value="Tetracyclin repressor-like, C-terminal domain"/>
    <property type="match status" value="1"/>
</dbReference>
<feature type="domain" description="HTH tetR-type" evidence="5">
    <location>
        <begin position="12"/>
        <end position="72"/>
    </location>
</feature>
<accession>A0A1H0V6V5</accession>
<evidence type="ECO:0000313" key="6">
    <source>
        <dbReference type="EMBL" id="SDP74137.1"/>
    </source>
</evidence>
<dbReference type="EMBL" id="FNJI01000042">
    <property type="protein sequence ID" value="SDP74137.1"/>
    <property type="molecule type" value="Genomic_DNA"/>
</dbReference>
<name>A0A1H0V6V5_9BACT</name>
<dbReference type="STRING" id="91360.SAMN05660330_03900"/>
<keyword evidence="7" id="KW-1185">Reference proteome</keyword>
<organism evidence="6 7">
    <name type="scientific">Desulforhopalus singaporensis</name>
    <dbReference type="NCBI Taxonomy" id="91360"/>
    <lineage>
        <taxon>Bacteria</taxon>
        <taxon>Pseudomonadati</taxon>
        <taxon>Thermodesulfobacteriota</taxon>
        <taxon>Desulfobulbia</taxon>
        <taxon>Desulfobulbales</taxon>
        <taxon>Desulfocapsaceae</taxon>
        <taxon>Desulforhopalus</taxon>
    </lineage>
</organism>
<evidence type="ECO:0000256" key="3">
    <source>
        <dbReference type="ARBA" id="ARBA00023163"/>
    </source>
</evidence>
<evidence type="ECO:0000313" key="7">
    <source>
        <dbReference type="Proteomes" id="UP000199073"/>
    </source>
</evidence>
<dbReference type="OrthoDB" id="63332at2"/>
<dbReference type="GO" id="GO:0003677">
    <property type="term" value="F:DNA binding"/>
    <property type="evidence" value="ECO:0007669"/>
    <property type="project" value="UniProtKB-UniRule"/>
</dbReference>
<dbReference type="InterPro" id="IPR001647">
    <property type="entry name" value="HTH_TetR"/>
</dbReference>
<feature type="DNA-binding region" description="H-T-H motif" evidence="4">
    <location>
        <begin position="35"/>
        <end position="54"/>
    </location>
</feature>
<evidence type="ECO:0000256" key="4">
    <source>
        <dbReference type="PROSITE-ProRule" id="PRU00335"/>
    </source>
</evidence>
<gene>
    <name evidence="6" type="ORF">SAMN05660330_03900</name>
</gene>
<evidence type="ECO:0000259" key="5">
    <source>
        <dbReference type="PROSITE" id="PS50977"/>
    </source>
</evidence>
<dbReference type="PROSITE" id="PS50977">
    <property type="entry name" value="HTH_TETR_2"/>
    <property type="match status" value="1"/>
</dbReference>
<keyword evidence="1" id="KW-0805">Transcription regulation</keyword>
<evidence type="ECO:0000256" key="2">
    <source>
        <dbReference type="ARBA" id="ARBA00023125"/>
    </source>
</evidence>
<keyword evidence="2 4" id="KW-0238">DNA-binding</keyword>